<feature type="chain" id="PRO_5045994822" evidence="1">
    <location>
        <begin position="22"/>
        <end position="213"/>
    </location>
</feature>
<evidence type="ECO:0000313" key="2">
    <source>
        <dbReference type="EMBL" id="MCG2617009.1"/>
    </source>
</evidence>
<comment type="caution">
    <text evidence="2">The sequence shown here is derived from an EMBL/GenBank/DDBJ whole genome shotgun (WGS) entry which is preliminary data.</text>
</comment>
<dbReference type="InterPro" id="IPR021314">
    <property type="entry name" value="DUF2911"/>
</dbReference>
<accession>A0ABS9KXA7</accession>
<proteinExistence type="predicted"/>
<evidence type="ECO:0000313" key="3">
    <source>
        <dbReference type="Proteomes" id="UP001165367"/>
    </source>
</evidence>
<gene>
    <name evidence="2" type="ORF">LZZ85_22125</name>
</gene>
<protein>
    <submittedName>
        <fullName evidence="2">DUF2911 domain-containing protein</fullName>
    </submittedName>
</protein>
<keyword evidence="3" id="KW-1185">Reference proteome</keyword>
<dbReference type="EMBL" id="JAKLTR010000017">
    <property type="protein sequence ID" value="MCG2617009.1"/>
    <property type="molecule type" value="Genomic_DNA"/>
</dbReference>
<keyword evidence="1" id="KW-0732">Signal</keyword>
<organism evidence="2 3">
    <name type="scientific">Terrimonas ginsenosidimutans</name>
    <dbReference type="NCBI Taxonomy" id="2908004"/>
    <lineage>
        <taxon>Bacteria</taxon>
        <taxon>Pseudomonadati</taxon>
        <taxon>Bacteroidota</taxon>
        <taxon>Chitinophagia</taxon>
        <taxon>Chitinophagales</taxon>
        <taxon>Chitinophagaceae</taxon>
        <taxon>Terrimonas</taxon>
    </lineage>
</organism>
<feature type="signal peptide" evidence="1">
    <location>
        <begin position="1"/>
        <end position="21"/>
    </location>
</feature>
<dbReference type="PROSITE" id="PS51257">
    <property type="entry name" value="PROKAR_LIPOPROTEIN"/>
    <property type="match status" value="1"/>
</dbReference>
<sequence length="213" mass="23302">MKHLFNAILPVFLLIMLTACGSDNEKTSGNEVSSGHKGHMMPPADGNYCDSINAGLIRPDTMKGSPVRTAMATINGTHIHIEYGSPGVKDRIIWGGLVAYDKVWATGAHNATTVQFSAPVIIGGKEIPKGTYGLFTIPGRSGWQVILNTRFEQHLADDYSVDEDIVRIAVQPKQNSMTQRLTYYVTPAANDGGEISMRWEKVEIIIPFKTNVV</sequence>
<dbReference type="RefSeq" id="WP_237875546.1">
    <property type="nucleotide sequence ID" value="NZ_JAKLTR010000017.1"/>
</dbReference>
<reference evidence="2" key="1">
    <citation type="submission" date="2022-01" db="EMBL/GenBank/DDBJ databases">
        <authorList>
            <person name="Jo J.-H."/>
            <person name="Im W.-T."/>
        </authorList>
    </citation>
    <scope>NUCLEOTIDE SEQUENCE</scope>
    <source>
        <strain evidence="2">NA20</strain>
    </source>
</reference>
<name>A0ABS9KXA7_9BACT</name>
<dbReference type="Pfam" id="PF11138">
    <property type="entry name" value="DUF2911"/>
    <property type="match status" value="1"/>
</dbReference>
<evidence type="ECO:0000256" key="1">
    <source>
        <dbReference type="SAM" id="SignalP"/>
    </source>
</evidence>
<dbReference type="Proteomes" id="UP001165367">
    <property type="component" value="Unassembled WGS sequence"/>
</dbReference>